<dbReference type="STRING" id="253628.A0A0D2ABZ5"/>
<evidence type="ECO:0000313" key="3">
    <source>
        <dbReference type="Proteomes" id="UP000053259"/>
    </source>
</evidence>
<dbReference type="ESTHER" id="9pezi-a0a0d2abz5">
    <property type="family name" value="Fungal_carboxylesterase_lipase"/>
</dbReference>
<protein>
    <recommendedName>
        <fullName evidence="1">Carboxylesterase type B domain-containing protein</fullName>
    </recommendedName>
</protein>
<dbReference type="EMBL" id="KN847542">
    <property type="protein sequence ID" value="KIW04015.1"/>
    <property type="molecule type" value="Genomic_DNA"/>
</dbReference>
<proteinExistence type="predicted"/>
<dbReference type="InterPro" id="IPR029058">
    <property type="entry name" value="AB_hydrolase_fold"/>
</dbReference>
<reference evidence="2 3" key="1">
    <citation type="submission" date="2015-01" db="EMBL/GenBank/DDBJ databases">
        <title>The Genome Sequence of Ochroconis gallopava CBS43764.</title>
        <authorList>
            <consortium name="The Broad Institute Genomics Platform"/>
            <person name="Cuomo C."/>
            <person name="de Hoog S."/>
            <person name="Gorbushina A."/>
            <person name="Stielow B."/>
            <person name="Teixiera M."/>
            <person name="Abouelleil A."/>
            <person name="Chapman S.B."/>
            <person name="Priest M."/>
            <person name="Young S.K."/>
            <person name="Wortman J."/>
            <person name="Nusbaum C."/>
            <person name="Birren B."/>
        </authorList>
    </citation>
    <scope>NUCLEOTIDE SEQUENCE [LARGE SCALE GENOMIC DNA]</scope>
    <source>
        <strain evidence="2 3">CBS 43764</strain>
    </source>
</reference>
<dbReference type="SUPFAM" id="SSF53474">
    <property type="entry name" value="alpha/beta-Hydrolases"/>
    <property type="match status" value="1"/>
</dbReference>
<name>A0A0D2ABZ5_9PEZI</name>
<dbReference type="Proteomes" id="UP000053259">
    <property type="component" value="Unassembled WGS sequence"/>
</dbReference>
<dbReference type="VEuPathDB" id="FungiDB:PV09_04841"/>
<dbReference type="Gene3D" id="3.40.50.1820">
    <property type="entry name" value="alpha/beta hydrolase"/>
    <property type="match status" value="1"/>
</dbReference>
<dbReference type="PANTHER" id="PTHR43142:SF4">
    <property type="entry name" value="CARBOXYLIC ESTER HYDROLASE"/>
    <property type="match status" value="1"/>
</dbReference>
<accession>A0A0D2ABZ5</accession>
<dbReference type="Pfam" id="PF00135">
    <property type="entry name" value="COesterase"/>
    <property type="match status" value="1"/>
</dbReference>
<dbReference type="InParanoid" id="A0A0D2ABZ5"/>
<organism evidence="2 3">
    <name type="scientific">Verruconis gallopava</name>
    <dbReference type="NCBI Taxonomy" id="253628"/>
    <lineage>
        <taxon>Eukaryota</taxon>
        <taxon>Fungi</taxon>
        <taxon>Dikarya</taxon>
        <taxon>Ascomycota</taxon>
        <taxon>Pezizomycotina</taxon>
        <taxon>Dothideomycetes</taxon>
        <taxon>Pleosporomycetidae</taxon>
        <taxon>Venturiales</taxon>
        <taxon>Sympoventuriaceae</taxon>
        <taxon>Verruconis</taxon>
    </lineage>
</organism>
<dbReference type="AlphaFoldDB" id="A0A0D2ABZ5"/>
<gene>
    <name evidence="2" type="ORF">PV09_04841</name>
</gene>
<evidence type="ECO:0000313" key="2">
    <source>
        <dbReference type="EMBL" id="KIW04015.1"/>
    </source>
</evidence>
<feature type="domain" description="Carboxylesterase type B" evidence="1">
    <location>
        <begin position="16"/>
        <end position="479"/>
    </location>
</feature>
<dbReference type="InterPro" id="IPR002018">
    <property type="entry name" value="CarbesteraseB"/>
</dbReference>
<keyword evidence="3" id="KW-1185">Reference proteome</keyword>
<dbReference type="RefSeq" id="XP_016213884.1">
    <property type="nucleotide sequence ID" value="XM_016358266.1"/>
</dbReference>
<dbReference type="HOGENOM" id="CLU_006586_17_1_1"/>
<dbReference type="PANTHER" id="PTHR43142">
    <property type="entry name" value="CARBOXYLIC ESTER HYDROLASE"/>
    <property type="match status" value="1"/>
</dbReference>
<sequence length="535" mass="61017">MDTSTDYFSLDLQFRGFITGSVIRDKSSGKELCRYFGGVPYGLPPVGPFRFLQPRPLPPCYRYGTKASPGIFTGQCSVCPQARPSKYDDEDCLQLNIYVPCGNPPDEGWPVLFYIHGGFLQFGSANDVNPVALLSETSFKAIMVMPAYRLNVYGFLASHELLHEPSNRSGTVGNLGFWDQRLALHWTYTNISYFNGNPANITVAGYSAGAHSVFYQLAYDIDYPPEKRIIKRVCMLANGPGVQPKSLDEAQAQFDELLEALHISSSLPAHEKLRLLRETSQAVLRKAISKLRLHEFRAVTDGHFVRQVLFKELDDGTFARKLLQSNVQIWVGESMNEHFVYAMHRRPKNGADALHRRFLADYPRWAVDVLRERYMTNGQLPQGVKSWGELFGRIYADMQVHVTERGLVDALVRGGAGHLIYRYRIEWRSEVSWAQKHHGATHWADDVIWFFGNGRKLPAEEKRIVAEAFIDEYAKFVKGDELDWRARGSLEVRRLRSDGAIDVWTDEWWANKLDIWRQLQKACSEQSFAKPTPNL</sequence>
<evidence type="ECO:0000259" key="1">
    <source>
        <dbReference type="Pfam" id="PF00135"/>
    </source>
</evidence>
<dbReference type="GeneID" id="27312814"/>
<dbReference type="OrthoDB" id="6846267at2759"/>